<dbReference type="PANTHER" id="PTHR43369">
    <property type="entry name" value="PHOSPHORIBOSYLGLYCINAMIDE FORMYLTRANSFERASE"/>
    <property type="match status" value="1"/>
</dbReference>
<evidence type="ECO:0000313" key="11">
    <source>
        <dbReference type="EMBL" id="RLJ35416.1"/>
    </source>
</evidence>
<comment type="pathway">
    <text evidence="1">Purine metabolism; IMP biosynthesis via de novo pathway; N(2)-formyl-N(1)-(5-phospho-D-ribosyl)glycinamide from N(1)-(5-phospho-D-ribosyl)glycinamide (10-formyl THF route): step 1/1.</text>
</comment>
<evidence type="ECO:0000256" key="5">
    <source>
        <dbReference type="ARBA" id="ARBA00038440"/>
    </source>
</evidence>
<dbReference type="SUPFAM" id="SSF53328">
    <property type="entry name" value="Formyltransferase"/>
    <property type="match status" value="1"/>
</dbReference>
<evidence type="ECO:0000313" key="13">
    <source>
        <dbReference type="Proteomes" id="UP000275027"/>
    </source>
</evidence>
<evidence type="ECO:0000313" key="10">
    <source>
        <dbReference type="EMBL" id="PKW29082.1"/>
    </source>
</evidence>
<dbReference type="Gene3D" id="3.40.50.170">
    <property type="entry name" value="Formyl transferase, N-terminal domain"/>
    <property type="match status" value="1"/>
</dbReference>
<dbReference type="InterPro" id="IPR036477">
    <property type="entry name" value="Formyl_transf_N_sf"/>
</dbReference>
<gene>
    <name evidence="10" type="ORF">B0G92_0711</name>
    <name evidence="11" type="ORF">CLV50_0795</name>
</gene>
<keyword evidence="4" id="KW-0658">Purine biosynthesis</keyword>
<comment type="catalytic activity">
    <reaction evidence="8">
        <text>N(1)-(5-phospho-beta-D-ribosyl)glycinamide + (6R)-10-formyltetrahydrofolate = N(2)-formyl-N(1)-(5-phospho-beta-D-ribosyl)glycinamide + (6S)-5,6,7,8-tetrahydrofolate + H(+)</text>
        <dbReference type="Rhea" id="RHEA:15053"/>
        <dbReference type="ChEBI" id="CHEBI:15378"/>
        <dbReference type="ChEBI" id="CHEBI:57453"/>
        <dbReference type="ChEBI" id="CHEBI:143788"/>
        <dbReference type="ChEBI" id="CHEBI:147286"/>
        <dbReference type="ChEBI" id="CHEBI:195366"/>
        <dbReference type="EC" id="2.1.2.2"/>
    </reaction>
</comment>
<reference evidence="11 13" key="2">
    <citation type="submission" date="2018-10" db="EMBL/GenBank/DDBJ databases">
        <title>Genomic Encyclopedia of Archaeal and Bacterial Type Strains, Phase II (KMG-II): from individual species to whole genera.</title>
        <authorList>
            <person name="Goeker M."/>
        </authorList>
    </citation>
    <scope>NUCLEOTIDE SEQUENCE [LARGE SCALE GENOMIC DNA]</scope>
    <source>
        <strain evidence="11 13">DSM 21886</strain>
    </source>
</reference>
<dbReference type="AlphaFoldDB" id="A0A497V7X5"/>
<comment type="caution">
    <text evidence="11">The sequence shown here is derived from an EMBL/GenBank/DDBJ whole genome shotgun (WGS) entry which is preliminary data.</text>
</comment>
<dbReference type="EC" id="2.1.2.2" evidence="2"/>
<evidence type="ECO:0000256" key="6">
    <source>
        <dbReference type="ARBA" id="ARBA00041324"/>
    </source>
</evidence>
<dbReference type="InterPro" id="IPR002376">
    <property type="entry name" value="Formyl_transf_N"/>
</dbReference>
<dbReference type="PANTHER" id="PTHR43369:SF2">
    <property type="entry name" value="PHOSPHORIBOSYLGLYCINAMIDE FORMYLTRANSFERASE"/>
    <property type="match status" value="1"/>
</dbReference>
<keyword evidence="12" id="KW-1185">Reference proteome</keyword>
<keyword evidence="3 11" id="KW-0808">Transferase</keyword>
<dbReference type="UniPathway" id="UPA00074">
    <property type="reaction ID" value="UER00126"/>
</dbReference>
<dbReference type="Proteomes" id="UP000233767">
    <property type="component" value="Unassembled WGS sequence"/>
</dbReference>
<dbReference type="InterPro" id="IPR001555">
    <property type="entry name" value="GART_AS"/>
</dbReference>
<evidence type="ECO:0000259" key="9">
    <source>
        <dbReference type="Pfam" id="PF00551"/>
    </source>
</evidence>
<accession>A0A497V7X5</accession>
<evidence type="ECO:0000256" key="4">
    <source>
        <dbReference type="ARBA" id="ARBA00022755"/>
    </source>
</evidence>
<dbReference type="InterPro" id="IPR004607">
    <property type="entry name" value="GART"/>
</dbReference>
<evidence type="ECO:0000256" key="8">
    <source>
        <dbReference type="ARBA" id="ARBA00047664"/>
    </source>
</evidence>
<dbReference type="Pfam" id="PF00551">
    <property type="entry name" value="Formyl_trans_N"/>
    <property type="match status" value="1"/>
</dbReference>
<dbReference type="EMBL" id="PJND01000007">
    <property type="protein sequence ID" value="PKW29082.1"/>
    <property type="molecule type" value="Genomic_DNA"/>
</dbReference>
<evidence type="ECO:0000256" key="2">
    <source>
        <dbReference type="ARBA" id="ARBA00012254"/>
    </source>
</evidence>
<sequence length="186" mass="20851">MKKIILFASGSGSNAENIIRYFQDKKTAETVAVFSNNPNAKVLEKAEKLGVPCYVFTKEELNTGKVLEQVMMLNPDLIVLAGFLWKFPTDIVTQYPNKIINIHPALLPKYGGKGMYGMNVHRAILENKESHSGISIHYVNENYDEGAMIFQAEVAVDNCTTPEEIALKVQELEHAHFPEVIDKILN</sequence>
<evidence type="ECO:0000256" key="7">
    <source>
        <dbReference type="ARBA" id="ARBA00041682"/>
    </source>
</evidence>
<organism evidence="11 13">
    <name type="scientific">Flavobacterium lindanitolerans</name>
    <dbReference type="NCBI Taxonomy" id="428988"/>
    <lineage>
        <taxon>Bacteria</taxon>
        <taxon>Pseudomonadati</taxon>
        <taxon>Bacteroidota</taxon>
        <taxon>Flavobacteriia</taxon>
        <taxon>Flavobacteriales</taxon>
        <taxon>Flavobacteriaceae</taxon>
        <taxon>Flavobacterium</taxon>
    </lineage>
</organism>
<comment type="similarity">
    <text evidence="5">Belongs to the GART family.</text>
</comment>
<dbReference type="Proteomes" id="UP000275027">
    <property type="component" value="Unassembled WGS sequence"/>
</dbReference>
<name>A0A497V7X5_9FLAO</name>
<dbReference type="GO" id="GO:0006189">
    <property type="term" value="P:'de novo' IMP biosynthetic process"/>
    <property type="evidence" value="ECO:0007669"/>
    <property type="project" value="UniProtKB-UniPathway"/>
</dbReference>
<dbReference type="EMBL" id="RCCB01000010">
    <property type="protein sequence ID" value="RLJ35416.1"/>
    <property type="molecule type" value="Genomic_DNA"/>
</dbReference>
<dbReference type="CDD" id="cd08645">
    <property type="entry name" value="FMT_core_GART"/>
    <property type="match status" value="1"/>
</dbReference>
<dbReference type="RefSeq" id="WP_101471117.1">
    <property type="nucleotide sequence ID" value="NZ_PJND01000007.1"/>
</dbReference>
<dbReference type="PROSITE" id="PS00373">
    <property type="entry name" value="GART"/>
    <property type="match status" value="1"/>
</dbReference>
<evidence type="ECO:0000256" key="3">
    <source>
        <dbReference type="ARBA" id="ARBA00022679"/>
    </source>
</evidence>
<dbReference type="GO" id="GO:0005829">
    <property type="term" value="C:cytosol"/>
    <property type="evidence" value="ECO:0007669"/>
    <property type="project" value="TreeGrafter"/>
</dbReference>
<dbReference type="GO" id="GO:0004644">
    <property type="term" value="F:phosphoribosylglycinamide formyltransferase activity"/>
    <property type="evidence" value="ECO:0007669"/>
    <property type="project" value="UniProtKB-EC"/>
</dbReference>
<evidence type="ECO:0000313" key="12">
    <source>
        <dbReference type="Proteomes" id="UP000233767"/>
    </source>
</evidence>
<protein>
    <recommendedName>
        <fullName evidence="2">phosphoribosylglycinamide formyltransferase 1</fullName>
        <ecNumber evidence="2">2.1.2.2</ecNumber>
    </recommendedName>
    <alternativeName>
        <fullName evidence="7">5'-phosphoribosylglycinamide transformylase</fullName>
    </alternativeName>
    <alternativeName>
        <fullName evidence="6">GAR transformylase</fullName>
    </alternativeName>
</protein>
<proteinExistence type="inferred from homology"/>
<feature type="domain" description="Formyl transferase N-terminal" evidence="9">
    <location>
        <begin position="2"/>
        <end position="181"/>
    </location>
</feature>
<evidence type="ECO:0000256" key="1">
    <source>
        <dbReference type="ARBA" id="ARBA00005054"/>
    </source>
</evidence>
<reference evidence="10 12" key="1">
    <citation type="submission" date="2017-12" db="EMBL/GenBank/DDBJ databases">
        <title>Genomic Encyclopedia of Type Strains, Phase III (KMG-III): the genomes of soil and plant-associated and newly described type strains.</title>
        <authorList>
            <person name="Whitman W."/>
        </authorList>
    </citation>
    <scope>NUCLEOTIDE SEQUENCE [LARGE SCALE GENOMIC DNA]</scope>
    <source>
        <strain evidence="10 12">IP-10</strain>
    </source>
</reference>